<feature type="domain" description="DUF6593" evidence="2">
    <location>
        <begin position="98"/>
        <end position="234"/>
    </location>
</feature>
<evidence type="ECO:0000259" key="2">
    <source>
        <dbReference type="Pfam" id="PF20236"/>
    </source>
</evidence>
<feature type="compositionally biased region" description="Low complexity" evidence="1">
    <location>
        <begin position="56"/>
        <end position="66"/>
    </location>
</feature>
<dbReference type="InterPro" id="IPR046528">
    <property type="entry name" value="DUF6593"/>
</dbReference>
<evidence type="ECO:0000256" key="1">
    <source>
        <dbReference type="SAM" id="MobiDB-lite"/>
    </source>
</evidence>
<evidence type="ECO:0000313" key="3">
    <source>
        <dbReference type="EMBL" id="KAE9408994.1"/>
    </source>
</evidence>
<dbReference type="OrthoDB" id="3360976at2759"/>
<gene>
    <name evidence="3" type="ORF">BT96DRAFT_629193</name>
</gene>
<dbReference type="AlphaFoldDB" id="A0A6A4IKE5"/>
<feature type="compositionally biased region" description="Basic and acidic residues" evidence="1">
    <location>
        <begin position="75"/>
        <end position="84"/>
    </location>
</feature>
<name>A0A6A4IKE5_9AGAR</name>
<accession>A0A6A4IKE5</accession>
<dbReference type="Proteomes" id="UP000799118">
    <property type="component" value="Unassembled WGS sequence"/>
</dbReference>
<evidence type="ECO:0000313" key="4">
    <source>
        <dbReference type="Proteomes" id="UP000799118"/>
    </source>
</evidence>
<reference evidence="3" key="1">
    <citation type="journal article" date="2019" name="Environ. Microbiol.">
        <title>Fungal ecological strategies reflected in gene transcription - a case study of two litter decomposers.</title>
        <authorList>
            <person name="Barbi F."/>
            <person name="Kohler A."/>
            <person name="Barry K."/>
            <person name="Baskaran P."/>
            <person name="Daum C."/>
            <person name="Fauchery L."/>
            <person name="Ihrmark K."/>
            <person name="Kuo A."/>
            <person name="LaButti K."/>
            <person name="Lipzen A."/>
            <person name="Morin E."/>
            <person name="Grigoriev I.V."/>
            <person name="Henrissat B."/>
            <person name="Lindahl B."/>
            <person name="Martin F."/>
        </authorList>
    </citation>
    <scope>NUCLEOTIDE SEQUENCE</scope>
    <source>
        <strain evidence="3">JB14</strain>
    </source>
</reference>
<dbReference type="Pfam" id="PF20236">
    <property type="entry name" value="DUF6593"/>
    <property type="match status" value="1"/>
</dbReference>
<sequence length="248" mass="27770">MTSIDLYPTLGGSDPILNNTYKDSQGKVQYVVRTPTTLTGIGRVTTIYKSKGAQVVPSQSTTSQQVDYCDDEEPAKENDNDNDRASINLDETPAVTDTTEEVVQLEDSSMVKVGEIAWSLFKSSMITFGNKPAQEADRYFRKESWGWWGRHRAFTGPNGKEYKWVLGFYTPELIINSGTSTGTVIARFHRRKLILWNTPPGYLEIVPPASGVVDDVPLDIDTILATFIYIEKLRGDKERSVSKTNRAF</sequence>
<dbReference type="EMBL" id="ML769389">
    <property type="protein sequence ID" value="KAE9408994.1"/>
    <property type="molecule type" value="Genomic_DNA"/>
</dbReference>
<proteinExistence type="predicted"/>
<protein>
    <recommendedName>
        <fullName evidence="2">DUF6593 domain-containing protein</fullName>
    </recommendedName>
</protein>
<keyword evidence="4" id="KW-1185">Reference proteome</keyword>
<feature type="region of interest" description="Disordered" evidence="1">
    <location>
        <begin position="56"/>
        <end position="96"/>
    </location>
</feature>
<organism evidence="3 4">
    <name type="scientific">Gymnopus androsaceus JB14</name>
    <dbReference type="NCBI Taxonomy" id="1447944"/>
    <lineage>
        <taxon>Eukaryota</taxon>
        <taxon>Fungi</taxon>
        <taxon>Dikarya</taxon>
        <taxon>Basidiomycota</taxon>
        <taxon>Agaricomycotina</taxon>
        <taxon>Agaricomycetes</taxon>
        <taxon>Agaricomycetidae</taxon>
        <taxon>Agaricales</taxon>
        <taxon>Marasmiineae</taxon>
        <taxon>Omphalotaceae</taxon>
        <taxon>Gymnopus</taxon>
    </lineage>
</organism>